<dbReference type="GO" id="GO:0009088">
    <property type="term" value="P:threonine biosynthetic process"/>
    <property type="evidence" value="ECO:0007669"/>
    <property type="project" value="UniProtKB-UniRule"/>
</dbReference>
<evidence type="ECO:0000256" key="8">
    <source>
        <dbReference type="ARBA" id="ARBA00022741"/>
    </source>
</evidence>
<comment type="subcellular location">
    <subcellularLocation>
        <location evidence="13">Cytoplasm</location>
    </subcellularLocation>
</comment>
<organism evidence="16 17">
    <name type="scientific">Gordonia desulfuricans</name>
    <dbReference type="NCBI Taxonomy" id="89051"/>
    <lineage>
        <taxon>Bacteria</taxon>
        <taxon>Bacillati</taxon>
        <taxon>Actinomycetota</taxon>
        <taxon>Actinomycetes</taxon>
        <taxon>Mycobacteriales</taxon>
        <taxon>Gordoniaceae</taxon>
        <taxon>Gordonia</taxon>
    </lineage>
</organism>
<keyword evidence="9 13" id="KW-0418">Kinase</keyword>
<dbReference type="SUPFAM" id="SSF54211">
    <property type="entry name" value="Ribosomal protein S5 domain 2-like"/>
    <property type="match status" value="1"/>
</dbReference>
<dbReference type="PANTHER" id="PTHR20861:SF1">
    <property type="entry name" value="HOMOSERINE KINASE"/>
    <property type="match status" value="1"/>
</dbReference>
<evidence type="ECO:0000256" key="7">
    <source>
        <dbReference type="ARBA" id="ARBA00022697"/>
    </source>
</evidence>
<dbReference type="PROSITE" id="PS00627">
    <property type="entry name" value="GHMP_KINASES_ATP"/>
    <property type="match status" value="1"/>
</dbReference>
<dbReference type="Pfam" id="PF08544">
    <property type="entry name" value="GHMP_kinases_C"/>
    <property type="match status" value="1"/>
</dbReference>
<comment type="function">
    <text evidence="12 13">Catalyzes the ATP-dependent phosphorylation of L-homoserine to L-homoserine phosphate.</text>
</comment>
<evidence type="ECO:0000256" key="6">
    <source>
        <dbReference type="ARBA" id="ARBA00022679"/>
    </source>
</evidence>
<dbReference type="EMBL" id="JAADZU010000036">
    <property type="protein sequence ID" value="NDK90370.1"/>
    <property type="molecule type" value="Genomic_DNA"/>
</dbReference>
<keyword evidence="17" id="KW-1185">Reference proteome</keyword>
<evidence type="ECO:0000256" key="13">
    <source>
        <dbReference type="HAMAP-Rule" id="MF_00384"/>
    </source>
</evidence>
<reference evidence="16 17" key="1">
    <citation type="submission" date="2020-01" db="EMBL/GenBank/DDBJ databases">
        <title>Investigation of new actinobacteria for the biodesulphurisation of diesel fuel.</title>
        <authorList>
            <person name="Athi Narayanan S.M."/>
        </authorList>
    </citation>
    <scope>NUCLEOTIDE SEQUENCE [LARGE SCALE GENOMIC DNA]</scope>
    <source>
        <strain evidence="16 17">213E</strain>
    </source>
</reference>
<evidence type="ECO:0000256" key="12">
    <source>
        <dbReference type="ARBA" id="ARBA00049954"/>
    </source>
</evidence>
<dbReference type="Gene3D" id="3.30.230.10">
    <property type="match status" value="1"/>
</dbReference>
<keyword evidence="10 13" id="KW-0067">ATP-binding</keyword>
<dbReference type="PRINTS" id="PR00958">
    <property type="entry name" value="HOMSERKINASE"/>
</dbReference>
<dbReference type="InterPro" id="IPR020568">
    <property type="entry name" value="Ribosomal_Su5_D2-typ_SF"/>
</dbReference>
<dbReference type="RefSeq" id="WP_053778080.1">
    <property type="nucleotide sequence ID" value="NZ_JAADZU010000036.1"/>
</dbReference>
<dbReference type="Gene3D" id="3.30.70.890">
    <property type="entry name" value="GHMP kinase, C-terminal domain"/>
    <property type="match status" value="1"/>
</dbReference>
<dbReference type="SUPFAM" id="SSF55060">
    <property type="entry name" value="GHMP Kinase, C-terminal domain"/>
    <property type="match status" value="1"/>
</dbReference>
<accession>A0A7K3LQ99</accession>
<feature type="binding site" evidence="13">
    <location>
        <begin position="114"/>
        <end position="124"/>
    </location>
    <ligand>
        <name>ATP</name>
        <dbReference type="ChEBI" id="CHEBI:30616"/>
    </ligand>
</feature>
<dbReference type="NCBIfam" id="TIGR00191">
    <property type="entry name" value="thrB"/>
    <property type="match status" value="1"/>
</dbReference>
<dbReference type="InterPro" id="IPR013750">
    <property type="entry name" value="GHMP_kinase_C_dom"/>
</dbReference>
<dbReference type="GO" id="GO:0005524">
    <property type="term" value="F:ATP binding"/>
    <property type="evidence" value="ECO:0007669"/>
    <property type="project" value="UniProtKB-UniRule"/>
</dbReference>
<comment type="similarity">
    <text evidence="2 13">Belongs to the GHMP kinase family. Homoserine kinase subfamily.</text>
</comment>
<comment type="catalytic activity">
    <reaction evidence="11 13">
        <text>L-homoserine + ATP = O-phospho-L-homoserine + ADP + H(+)</text>
        <dbReference type="Rhea" id="RHEA:13985"/>
        <dbReference type="ChEBI" id="CHEBI:15378"/>
        <dbReference type="ChEBI" id="CHEBI:30616"/>
        <dbReference type="ChEBI" id="CHEBI:57476"/>
        <dbReference type="ChEBI" id="CHEBI:57590"/>
        <dbReference type="ChEBI" id="CHEBI:456216"/>
        <dbReference type="EC" id="2.7.1.39"/>
    </reaction>
</comment>
<gene>
    <name evidence="13" type="primary">thrB</name>
    <name evidence="16" type="ORF">GYA93_12355</name>
</gene>
<evidence type="ECO:0000256" key="4">
    <source>
        <dbReference type="ARBA" id="ARBA00017858"/>
    </source>
</evidence>
<keyword evidence="5 13" id="KW-0028">Amino-acid biosynthesis</keyword>
<evidence type="ECO:0000256" key="10">
    <source>
        <dbReference type="ARBA" id="ARBA00022840"/>
    </source>
</evidence>
<dbReference type="AlphaFoldDB" id="A0A7K3LQ99"/>
<dbReference type="GO" id="GO:0005737">
    <property type="term" value="C:cytoplasm"/>
    <property type="evidence" value="ECO:0007669"/>
    <property type="project" value="UniProtKB-SubCell"/>
</dbReference>
<feature type="domain" description="GHMP kinase C-terminal" evidence="15">
    <location>
        <begin position="253"/>
        <end position="296"/>
    </location>
</feature>
<protein>
    <recommendedName>
        <fullName evidence="4 13">Homoserine kinase</fullName>
        <shortName evidence="13">HK</shortName>
        <shortName evidence="13">HSK</shortName>
        <ecNumber evidence="3 13">2.7.1.39</ecNumber>
    </recommendedName>
</protein>
<comment type="pathway">
    <text evidence="1 13">Amino-acid biosynthesis; L-threonine biosynthesis; L-threonine from L-aspartate: step 4/5.</text>
</comment>
<keyword evidence="7 13" id="KW-0791">Threonine biosynthesis</keyword>
<keyword evidence="6 13" id="KW-0808">Transferase</keyword>
<evidence type="ECO:0000256" key="11">
    <source>
        <dbReference type="ARBA" id="ARBA00049375"/>
    </source>
</evidence>
<dbReference type="PANTHER" id="PTHR20861">
    <property type="entry name" value="HOMOSERINE/4-DIPHOSPHOCYTIDYL-2-C-METHYL-D-ERYTHRITOL KINASE"/>
    <property type="match status" value="1"/>
</dbReference>
<dbReference type="UniPathway" id="UPA00050">
    <property type="reaction ID" value="UER00064"/>
</dbReference>
<name>A0A7K3LQ99_9ACTN</name>
<dbReference type="InterPro" id="IPR006204">
    <property type="entry name" value="GHMP_kinase_N_dom"/>
</dbReference>
<dbReference type="GO" id="GO:0004413">
    <property type="term" value="F:homoserine kinase activity"/>
    <property type="evidence" value="ECO:0007669"/>
    <property type="project" value="UniProtKB-UniRule"/>
</dbReference>
<dbReference type="InterPro" id="IPR000870">
    <property type="entry name" value="Homoserine_kinase"/>
</dbReference>
<evidence type="ECO:0000259" key="15">
    <source>
        <dbReference type="Pfam" id="PF08544"/>
    </source>
</evidence>
<dbReference type="InterPro" id="IPR036554">
    <property type="entry name" value="GHMP_kinase_C_sf"/>
</dbReference>
<evidence type="ECO:0000256" key="9">
    <source>
        <dbReference type="ARBA" id="ARBA00022777"/>
    </source>
</evidence>
<dbReference type="InterPro" id="IPR014721">
    <property type="entry name" value="Ribsml_uS5_D2-typ_fold_subgr"/>
</dbReference>
<sequence length="326" mass="33031">MPSASPEIDRASQMVTPDTIYRQLPEGLSVRVRVPASSANLGPGFDCLGIALGIHDEIDVATTAGGITVDVTGEAATDVPLDANHLVVRAVLGGLAHAGFSVAGLHLSATNVIPHSRGLGSSAAAAVSGLAAASGLLAASGLADRLTADEMVQLSSEFEGHPDNAAASVLGSAVVTWTESSDGLNRYHARRLRVHPDICATVFVPETESSTAVTRGLLPDAVPRVDAVANLSRSALAVVALTSDPSCLLAATEDRLHQPYRAEAMRPTADLVAALRARGHAATVSGAGPSVLVLGSGPLPADARSLGVEFGFTPKSVEIAGGVEIA</sequence>
<comment type="caution">
    <text evidence="16">The sequence shown here is derived from an EMBL/GenBank/DDBJ whole genome shotgun (WGS) entry which is preliminary data.</text>
</comment>
<dbReference type="EC" id="2.7.1.39" evidence="3 13"/>
<dbReference type="InterPro" id="IPR006203">
    <property type="entry name" value="GHMP_knse_ATP-bd_CS"/>
</dbReference>
<evidence type="ECO:0000256" key="2">
    <source>
        <dbReference type="ARBA" id="ARBA00007370"/>
    </source>
</evidence>
<proteinExistence type="inferred from homology"/>
<keyword evidence="13" id="KW-0963">Cytoplasm</keyword>
<evidence type="ECO:0000313" key="17">
    <source>
        <dbReference type="Proteomes" id="UP000466307"/>
    </source>
</evidence>
<dbReference type="HAMAP" id="MF_00384">
    <property type="entry name" value="Homoser_kinase"/>
    <property type="match status" value="1"/>
</dbReference>
<evidence type="ECO:0000259" key="14">
    <source>
        <dbReference type="Pfam" id="PF00288"/>
    </source>
</evidence>
<feature type="domain" description="GHMP kinase N-terminal" evidence="14">
    <location>
        <begin position="86"/>
        <end position="171"/>
    </location>
</feature>
<evidence type="ECO:0000256" key="5">
    <source>
        <dbReference type="ARBA" id="ARBA00022605"/>
    </source>
</evidence>
<dbReference type="PIRSF" id="PIRSF000676">
    <property type="entry name" value="Homoser_kin"/>
    <property type="match status" value="1"/>
</dbReference>
<evidence type="ECO:0000256" key="3">
    <source>
        <dbReference type="ARBA" id="ARBA00012078"/>
    </source>
</evidence>
<dbReference type="Proteomes" id="UP000466307">
    <property type="component" value="Unassembled WGS sequence"/>
</dbReference>
<keyword evidence="8 13" id="KW-0547">Nucleotide-binding</keyword>
<evidence type="ECO:0000313" key="16">
    <source>
        <dbReference type="EMBL" id="NDK90370.1"/>
    </source>
</evidence>
<dbReference type="Pfam" id="PF00288">
    <property type="entry name" value="GHMP_kinases_N"/>
    <property type="match status" value="1"/>
</dbReference>
<evidence type="ECO:0000256" key="1">
    <source>
        <dbReference type="ARBA" id="ARBA00005015"/>
    </source>
</evidence>